<evidence type="ECO:0000313" key="3">
    <source>
        <dbReference type="Proteomes" id="UP001391051"/>
    </source>
</evidence>
<organism evidence="2 3">
    <name type="scientific">Apiospora aurea</name>
    <dbReference type="NCBI Taxonomy" id="335848"/>
    <lineage>
        <taxon>Eukaryota</taxon>
        <taxon>Fungi</taxon>
        <taxon>Dikarya</taxon>
        <taxon>Ascomycota</taxon>
        <taxon>Pezizomycotina</taxon>
        <taxon>Sordariomycetes</taxon>
        <taxon>Xylariomycetidae</taxon>
        <taxon>Amphisphaeriales</taxon>
        <taxon>Apiosporaceae</taxon>
        <taxon>Apiospora</taxon>
    </lineage>
</organism>
<sequence length="59" mass="6194">MPARQSSPTAPLIICQTRFATAQVVPTTPNPPPKESVGASTPGKSDEKTIRVATDDSDE</sequence>
<dbReference type="RefSeq" id="XP_066692901.1">
    <property type="nucleotide sequence ID" value="XM_066850663.1"/>
</dbReference>
<feature type="region of interest" description="Disordered" evidence="1">
    <location>
        <begin position="24"/>
        <end position="59"/>
    </location>
</feature>
<proteinExistence type="predicted"/>
<feature type="compositionally biased region" description="Basic and acidic residues" evidence="1">
    <location>
        <begin position="44"/>
        <end position="59"/>
    </location>
</feature>
<accession>A0ABR1PT26</accession>
<name>A0ABR1PT26_9PEZI</name>
<evidence type="ECO:0000256" key="1">
    <source>
        <dbReference type="SAM" id="MobiDB-lite"/>
    </source>
</evidence>
<gene>
    <name evidence="2" type="ORF">PG986_014441</name>
</gene>
<dbReference type="Proteomes" id="UP001391051">
    <property type="component" value="Unassembled WGS sequence"/>
</dbReference>
<keyword evidence="3" id="KW-1185">Reference proteome</keyword>
<evidence type="ECO:0000313" key="2">
    <source>
        <dbReference type="EMBL" id="KAK7937573.1"/>
    </source>
</evidence>
<comment type="caution">
    <text evidence="2">The sequence shown here is derived from an EMBL/GenBank/DDBJ whole genome shotgun (WGS) entry which is preliminary data.</text>
</comment>
<dbReference type="GeneID" id="92083725"/>
<dbReference type="EMBL" id="JAQQWE010000010">
    <property type="protein sequence ID" value="KAK7937573.1"/>
    <property type="molecule type" value="Genomic_DNA"/>
</dbReference>
<reference evidence="2 3" key="1">
    <citation type="submission" date="2023-01" db="EMBL/GenBank/DDBJ databases">
        <title>Analysis of 21 Apiospora genomes using comparative genomics revels a genus with tremendous synthesis potential of carbohydrate active enzymes and secondary metabolites.</title>
        <authorList>
            <person name="Sorensen T."/>
        </authorList>
    </citation>
    <scope>NUCLEOTIDE SEQUENCE [LARGE SCALE GENOMIC DNA]</scope>
    <source>
        <strain evidence="2 3">CBS 24483</strain>
    </source>
</reference>
<protein>
    <submittedName>
        <fullName evidence="2">Uncharacterized protein</fullName>
    </submittedName>
</protein>